<accession>A0A391PCR1</accession>
<protein>
    <submittedName>
        <fullName evidence="2">Uncharacterized protein</fullName>
    </submittedName>
</protein>
<dbReference type="Proteomes" id="UP000265643">
    <property type="component" value="Unassembled WGS sequence"/>
</dbReference>
<feature type="region of interest" description="Disordered" evidence="1">
    <location>
        <begin position="69"/>
        <end position="97"/>
    </location>
</feature>
<organism evidence="2 3">
    <name type="scientific">Mediterraneibacter butyricigenes</name>
    <dbReference type="NCBI Taxonomy" id="2316025"/>
    <lineage>
        <taxon>Bacteria</taxon>
        <taxon>Bacillati</taxon>
        <taxon>Bacillota</taxon>
        <taxon>Clostridia</taxon>
        <taxon>Lachnospirales</taxon>
        <taxon>Lachnospiraceae</taxon>
        <taxon>Mediterraneibacter</taxon>
    </lineage>
</organism>
<feature type="compositionally biased region" description="Basic and acidic residues" evidence="1">
    <location>
        <begin position="74"/>
        <end position="95"/>
    </location>
</feature>
<keyword evidence="3" id="KW-1185">Reference proteome</keyword>
<dbReference type="AlphaFoldDB" id="A0A391PCR1"/>
<name>A0A391PCR1_9FIRM</name>
<gene>
    <name evidence="2" type="ORF">KGMB01110_20550</name>
</gene>
<sequence length="106" mass="12593">MSIFVKFRTMWKKQGIAIINYKKKQWSTGSAVNGNSEYFEKNVELRWKNVRKKLQICKSAICRQIGTKGMGESGWKKTERTESTQEENPHTEHTQRQQHFCLLLWQ</sequence>
<proteinExistence type="predicted"/>
<dbReference type="EMBL" id="BHGK01000001">
    <property type="protein sequence ID" value="GCA67619.1"/>
    <property type="molecule type" value="Genomic_DNA"/>
</dbReference>
<evidence type="ECO:0000256" key="1">
    <source>
        <dbReference type="SAM" id="MobiDB-lite"/>
    </source>
</evidence>
<evidence type="ECO:0000313" key="2">
    <source>
        <dbReference type="EMBL" id="GCA67619.1"/>
    </source>
</evidence>
<comment type="caution">
    <text evidence="2">The sequence shown here is derived from an EMBL/GenBank/DDBJ whole genome shotgun (WGS) entry which is preliminary data.</text>
</comment>
<reference evidence="3" key="1">
    <citation type="submission" date="2018-09" db="EMBL/GenBank/DDBJ databases">
        <title>Draft Genome Sequence of Mediterraneibacter sp. KCTC 15684.</title>
        <authorList>
            <person name="Kim J.S."/>
            <person name="Han K.I."/>
            <person name="Suh M.K."/>
            <person name="Lee K.C."/>
            <person name="Eom M.K."/>
            <person name="Lee J.H."/>
            <person name="Park S.H."/>
            <person name="Kang S.W."/>
            <person name="Park J.E."/>
            <person name="Oh B.S."/>
            <person name="Yu S.Y."/>
            <person name="Choi S.H."/>
            <person name="Lee D.H."/>
            <person name="Yoon H."/>
            <person name="Kim B."/>
            <person name="Yang S.J."/>
            <person name="Lee J.S."/>
        </authorList>
    </citation>
    <scope>NUCLEOTIDE SEQUENCE [LARGE SCALE GENOMIC DNA]</scope>
    <source>
        <strain evidence="3">KCTC 15684</strain>
    </source>
</reference>
<evidence type="ECO:0000313" key="3">
    <source>
        <dbReference type="Proteomes" id="UP000265643"/>
    </source>
</evidence>